<name>A0A401WDI6_STREY</name>
<dbReference type="GO" id="GO:0005886">
    <property type="term" value="C:plasma membrane"/>
    <property type="evidence" value="ECO:0007669"/>
    <property type="project" value="UniProtKB-SubCell"/>
</dbReference>
<reference evidence="8 9" key="1">
    <citation type="submission" date="2018-11" db="EMBL/GenBank/DDBJ databases">
        <title>Whole genome sequence of Streptomyces paromomycinus NBRC 15454(T).</title>
        <authorList>
            <person name="Komaki H."/>
            <person name="Tamura T."/>
        </authorList>
    </citation>
    <scope>NUCLEOTIDE SEQUENCE [LARGE SCALE GENOMIC DNA]</scope>
    <source>
        <strain evidence="8 9">NBRC 15454</strain>
    </source>
</reference>
<feature type="transmembrane region" description="Helical" evidence="7">
    <location>
        <begin position="6"/>
        <end position="22"/>
    </location>
</feature>
<gene>
    <name evidence="8" type="primary">mrpC</name>
    <name evidence="8" type="ORF">GKJPGBOP_07138</name>
</gene>
<keyword evidence="6 7" id="KW-0472">Membrane</keyword>
<evidence type="ECO:0000256" key="6">
    <source>
        <dbReference type="ARBA" id="ARBA00023136"/>
    </source>
</evidence>
<dbReference type="PANTHER" id="PTHR34583:SF2">
    <property type="entry name" value="ANTIPORTER SUBUNIT MNHC2-RELATED"/>
    <property type="match status" value="1"/>
</dbReference>
<evidence type="ECO:0000256" key="2">
    <source>
        <dbReference type="ARBA" id="ARBA00010388"/>
    </source>
</evidence>
<evidence type="ECO:0000256" key="7">
    <source>
        <dbReference type="SAM" id="Phobius"/>
    </source>
</evidence>
<dbReference type="AlphaFoldDB" id="A0A401WDI6"/>
<evidence type="ECO:0000256" key="1">
    <source>
        <dbReference type="ARBA" id="ARBA00004651"/>
    </source>
</evidence>
<dbReference type="RefSeq" id="WP_030598094.1">
    <property type="nucleotide sequence ID" value="NZ_BHZD01000001.1"/>
</dbReference>
<evidence type="ECO:0000256" key="4">
    <source>
        <dbReference type="ARBA" id="ARBA00022692"/>
    </source>
</evidence>
<organism evidence="8 9">
    <name type="scientific">Streptomyces paromomycinus</name>
    <name type="common">Streptomyces rimosus subsp. paromomycinus</name>
    <dbReference type="NCBI Taxonomy" id="92743"/>
    <lineage>
        <taxon>Bacteria</taxon>
        <taxon>Bacillati</taxon>
        <taxon>Actinomycetota</taxon>
        <taxon>Actinomycetes</taxon>
        <taxon>Kitasatosporales</taxon>
        <taxon>Streptomycetaceae</taxon>
        <taxon>Streptomyces</taxon>
    </lineage>
</organism>
<keyword evidence="5 7" id="KW-1133">Transmembrane helix</keyword>
<comment type="subcellular location">
    <subcellularLocation>
        <location evidence="1">Cell membrane</location>
        <topology evidence="1">Multi-pass membrane protein</topology>
    </subcellularLocation>
</comment>
<comment type="caution">
    <text evidence="8">The sequence shown here is derived from an EMBL/GenBank/DDBJ whole genome shotgun (WGS) entry which is preliminary data.</text>
</comment>
<evidence type="ECO:0000313" key="8">
    <source>
        <dbReference type="EMBL" id="GCD47372.1"/>
    </source>
</evidence>
<keyword evidence="4 7" id="KW-0812">Transmembrane</keyword>
<accession>A0A401WDI6</accession>
<evidence type="ECO:0000313" key="9">
    <source>
        <dbReference type="Proteomes" id="UP000286746"/>
    </source>
</evidence>
<protein>
    <submittedName>
        <fullName evidence="8">Na(+)/H(+) antiporter subunit C</fullName>
    </submittedName>
</protein>
<dbReference type="Gene3D" id="1.10.287.3510">
    <property type="match status" value="1"/>
</dbReference>
<evidence type="ECO:0000256" key="5">
    <source>
        <dbReference type="ARBA" id="ARBA00022989"/>
    </source>
</evidence>
<dbReference type="PANTHER" id="PTHR34583">
    <property type="entry name" value="ANTIPORTER SUBUNIT MNHC2-RELATED"/>
    <property type="match status" value="1"/>
</dbReference>
<evidence type="ECO:0000256" key="3">
    <source>
        <dbReference type="ARBA" id="ARBA00022475"/>
    </source>
</evidence>
<feature type="transmembrane region" description="Helical" evidence="7">
    <location>
        <begin position="29"/>
        <end position="49"/>
    </location>
</feature>
<keyword evidence="9" id="KW-1185">Reference proteome</keyword>
<dbReference type="InterPro" id="IPR039428">
    <property type="entry name" value="NUOK/Mnh_C1-like"/>
</dbReference>
<sequence>MSVLPYLVAGWIFLIGCYGLATSRNLIHAVGCLAVCQASTYVLLLAVGYRDGGTAPVFSDLRPGTRPVVDPVVQALTLTDVVVGATVTALLLALVVQVGKRHGTVDPDELSELRG</sequence>
<dbReference type="Pfam" id="PF00420">
    <property type="entry name" value="Oxidored_q2"/>
    <property type="match status" value="1"/>
</dbReference>
<keyword evidence="3" id="KW-1003">Cell membrane</keyword>
<proteinExistence type="inferred from homology"/>
<dbReference type="InterPro" id="IPR050601">
    <property type="entry name" value="CPA3_antiporter_subunitC"/>
</dbReference>
<feature type="transmembrane region" description="Helical" evidence="7">
    <location>
        <begin position="72"/>
        <end position="96"/>
    </location>
</feature>
<comment type="similarity">
    <text evidence="2">Belongs to the CPA3 antiporters (TC 2.A.63) subunit C family.</text>
</comment>
<dbReference type="EMBL" id="BHZD01000001">
    <property type="protein sequence ID" value="GCD47372.1"/>
    <property type="molecule type" value="Genomic_DNA"/>
</dbReference>
<dbReference type="Proteomes" id="UP000286746">
    <property type="component" value="Unassembled WGS sequence"/>
</dbReference>